<proteinExistence type="predicted"/>
<comment type="caution">
    <text evidence="1">The sequence shown here is derived from an EMBL/GenBank/DDBJ whole genome shotgun (WGS) entry which is preliminary data.</text>
</comment>
<dbReference type="Proteomes" id="UP000794436">
    <property type="component" value="Unassembled WGS sequence"/>
</dbReference>
<dbReference type="EMBL" id="SPLM01000077">
    <property type="protein sequence ID" value="TMW61172.1"/>
    <property type="molecule type" value="Genomic_DNA"/>
</dbReference>
<gene>
    <name evidence="1" type="ORF">Poli38472_013635</name>
</gene>
<evidence type="ECO:0000313" key="1">
    <source>
        <dbReference type="EMBL" id="TMW61172.1"/>
    </source>
</evidence>
<dbReference type="OrthoDB" id="126844at2759"/>
<name>A0A8K1FIW5_PYTOL</name>
<dbReference type="AlphaFoldDB" id="A0A8K1FIW5"/>
<organism evidence="1 2">
    <name type="scientific">Pythium oligandrum</name>
    <name type="common">Mycoparasitic fungus</name>
    <dbReference type="NCBI Taxonomy" id="41045"/>
    <lineage>
        <taxon>Eukaryota</taxon>
        <taxon>Sar</taxon>
        <taxon>Stramenopiles</taxon>
        <taxon>Oomycota</taxon>
        <taxon>Peronosporomycetes</taxon>
        <taxon>Pythiales</taxon>
        <taxon>Pythiaceae</taxon>
        <taxon>Pythium</taxon>
    </lineage>
</organism>
<accession>A0A8K1FIW5</accession>
<protein>
    <submittedName>
        <fullName evidence="1">Uncharacterized protein</fullName>
    </submittedName>
</protein>
<evidence type="ECO:0000313" key="2">
    <source>
        <dbReference type="Proteomes" id="UP000794436"/>
    </source>
</evidence>
<sequence length="321" mass="36613">MLRRVASVDEADKLNHQTLRRDFLQSDESVGLHFDPYFVWLFEAWPVPMEGKEERSYRYSVVVAADKLTIWLEDRKTKAQWGSAELTLSEFVTETSAIPNAKLEDYAKQFIACLHAEGDTKRFISPTSSGETRQLTFVLSLHLASFETALVFEFVLKKVPLQRVDILAAQVRDLTDELHELKQKQSDLAFLDLEASHVAPDRTTFVWKVKYLLGRNSQLHLLVDGTAIRIGQTGLYLFTINCRCKDKGPDRTWFRFKVNGEVRRRSNCYGMSPLEDSYSEVYPWCSLTTSVVLQADDNVKIIVGTGTTLVDGSTMTITQLR</sequence>
<keyword evidence="2" id="KW-1185">Reference proteome</keyword>
<reference evidence="1" key="1">
    <citation type="submission" date="2019-03" db="EMBL/GenBank/DDBJ databases">
        <title>Long read genome sequence of the mycoparasitic Pythium oligandrum ATCC 38472 isolated from sugarbeet rhizosphere.</title>
        <authorList>
            <person name="Gaulin E."/>
        </authorList>
    </citation>
    <scope>NUCLEOTIDE SEQUENCE</scope>
    <source>
        <strain evidence="1">ATCC 38472_TT</strain>
    </source>
</reference>